<dbReference type="Pfam" id="PF14691">
    <property type="entry name" value="Fer4_20"/>
    <property type="match status" value="1"/>
</dbReference>
<accession>A0A933I9B6</accession>
<dbReference type="Gene3D" id="1.10.1060.10">
    <property type="entry name" value="Alpha-helical ferredoxin"/>
    <property type="match status" value="1"/>
</dbReference>
<feature type="domain" description="Dihydroprymidine dehydrogenase" evidence="2">
    <location>
        <begin position="49"/>
        <end position="159"/>
    </location>
</feature>
<dbReference type="Pfam" id="PF07992">
    <property type="entry name" value="Pyr_redox_2"/>
    <property type="match status" value="1"/>
</dbReference>
<keyword evidence="3" id="KW-0560">Oxidoreductase</keyword>
<sequence>MISVRSKLIPFYICTKSGCRWHGISQADELKIKPKAARQKVPEQDAVLRIRNFQEVPYGFTRETALIEANRCLNCKDPKCQKGCPVDIDIPQFIGLIKEEKFAEAAQKIKEKNALPAICGRVCPQEDQCEKDCILALKEPPVAIGSLERFAADMERETKSVVIPKKAPANGSKIAVVGSGPAGLTLAADMALKGYSVTLYEALHKPGGVLVYGIPEFRLPKAIVEAEINYLRRMGVKIEVNSLIGRLYDLNDLWTMGYNAVYLAVGAGLPVFLNIPGENLCNIYSANEYLTRLNLMKAYSFPDYDTPAPKGRQVVVVGAGNVAMDCARTALRMGSREATIVYRRSRNEMPARKEEIHHAEEEDIKFRLMTNPVRYIGDDQRWVRQIECVQMKLGEPDASGRPRPIPIAGSNFLIDTDLVIVAVGAGPNPVVFSGFLGIERRDKGYVVSKTPSGRTNLPGVWAGGDIVTGSATVISAMGMARLAADDMHKYLTEKPGQWL</sequence>
<organism evidence="3 4">
    <name type="scientific">candidate division TA06 bacterium</name>
    <dbReference type="NCBI Taxonomy" id="2250710"/>
    <lineage>
        <taxon>Bacteria</taxon>
        <taxon>Bacteria division TA06</taxon>
    </lineage>
</organism>
<protein>
    <submittedName>
        <fullName evidence="3">NADPH-dependent glutamate synthase</fullName>
        <ecNumber evidence="3">1.4.1.13</ecNumber>
    </submittedName>
</protein>
<dbReference type="PANTHER" id="PTHR42783:SF3">
    <property type="entry name" value="GLUTAMATE SYNTHASE [NADPH] SMALL CHAIN-RELATED"/>
    <property type="match status" value="1"/>
</dbReference>
<evidence type="ECO:0000313" key="4">
    <source>
        <dbReference type="Proteomes" id="UP000736328"/>
    </source>
</evidence>
<dbReference type="InterPro" id="IPR028261">
    <property type="entry name" value="DPD_II"/>
</dbReference>
<dbReference type="NCBIfam" id="TIGR01316">
    <property type="entry name" value="gltA"/>
    <property type="match status" value="1"/>
</dbReference>
<proteinExistence type="predicted"/>
<dbReference type="GO" id="GO:0051536">
    <property type="term" value="F:iron-sulfur cluster binding"/>
    <property type="evidence" value="ECO:0007669"/>
    <property type="project" value="InterPro"/>
</dbReference>
<dbReference type="SUPFAM" id="SSF51971">
    <property type="entry name" value="Nucleotide-binding domain"/>
    <property type="match status" value="1"/>
</dbReference>
<dbReference type="EMBL" id="JACQXR010000091">
    <property type="protein sequence ID" value="MBI4726967.1"/>
    <property type="molecule type" value="Genomic_DNA"/>
</dbReference>
<reference evidence="3" key="1">
    <citation type="submission" date="2020-07" db="EMBL/GenBank/DDBJ databases">
        <title>Huge and variable diversity of episymbiotic CPR bacteria and DPANN archaea in groundwater ecosystems.</title>
        <authorList>
            <person name="He C.Y."/>
            <person name="Keren R."/>
            <person name="Whittaker M."/>
            <person name="Farag I.F."/>
            <person name="Doudna J."/>
            <person name="Cate J.H.D."/>
            <person name="Banfield J.F."/>
        </authorList>
    </citation>
    <scope>NUCLEOTIDE SEQUENCE</scope>
    <source>
        <strain evidence="3">NC_groundwater_1520_Pr4_B-0.1um_53_5</strain>
    </source>
</reference>
<dbReference type="InterPro" id="IPR006004">
    <property type="entry name" value="SudA-like"/>
</dbReference>
<dbReference type="InterPro" id="IPR009051">
    <property type="entry name" value="Helical_ferredxn"/>
</dbReference>
<dbReference type="PRINTS" id="PR00419">
    <property type="entry name" value="ADXRDTASE"/>
</dbReference>
<evidence type="ECO:0000313" key="3">
    <source>
        <dbReference type="EMBL" id="MBI4726967.1"/>
    </source>
</evidence>
<evidence type="ECO:0000259" key="1">
    <source>
        <dbReference type="Pfam" id="PF07992"/>
    </source>
</evidence>
<dbReference type="GO" id="GO:0004355">
    <property type="term" value="F:glutamate synthase (NADPH) activity"/>
    <property type="evidence" value="ECO:0007669"/>
    <property type="project" value="UniProtKB-EC"/>
</dbReference>
<name>A0A933I9B6_UNCT6</name>
<dbReference type="Gene3D" id="3.50.50.60">
    <property type="entry name" value="FAD/NAD(P)-binding domain"/>
    <property type="match status" value="3"/>
</dbReference>
<dbReference type="InterPro" id="IPR036188">
    <property type="entry name" value="FAD/NAD-bd_sf"/>
</dbReference>
<comment type="caution">
    <text evidence="3">The sequence shown here is derived from an EMBL/GenBank/DDBJ whole genome shotgun (WGS) entry which is preliminary data.</text>
</comment>
<dbReference type="InterPro" id="IPR023753">
    <property type="entry name" value="FAD/NAD-binding_dom"/>
</dbReference>
<feature type="domain" description="FAD/NAD(P)-binding" evidence="1">
    <location>
        <begin position="173"/>
        <end position="479"/>
    </location>
</feature>
<dbReference type="PANTHER" id="PTHR42783">
    <property type="entry name" value="GLUTAMATE SYNTHASE [NADPH] SMALL CHAIN"/>
    <property type="match status" value="1"/>
</dbReference>
<dbReference type="EC" id="1.4.1.13" evidence="3"/>
<dbReference type="SUPFAM" id="SSF46548">
    <property type="entry name" value="alpha-helical ferredoxin"/>
    <property type="match status" value="1"/>
</dbReference>
<dbReference type="AlphaFoldDB" id="A0A933I9B6"/>
<gene>
    <name evidence="3" type="primary">gltA</name>
    <name evidence="3" type="ORF">HY768_07050</name>
</gene>
<evidence type="ECO:0000259" key="2">
    <source>
        <dbReference type="Pfam" id="PF14691"/>
    </source>
</evidence>
<dbReference type="Proteomes" id="UP000736328">
    <property type="component" value="Unassembled WGS sequence"/>
</dbReference>